<name>A0ABP8NKL1_9BACT</name>
<dbReference type="Gene3D" id="3.40.630.30">
    <property type="match status" value="1"/>
</dbReference>
<accession>A0ABP8NKL1</accession>
<organism evidence="2 3">
    <name type="scientific">Nemorincola caseinilytica</name>
    <dbReference type="NCBI Taxonomy" id="2054315"/>
    <lineage>
        <taxon>Bacteria</taxon>
        <taxon>Pseudomonadati</taxon>
        <taxon>Bacteroidota</taxon>
        <taxon>Chitinophagia</taxon>
        <taxon>Chitinophagales</taxon>
        <taxon>Chitinophagaceae</taxon>
        <taxon>Nemorincola</taxon>
    </lineage>
</organism>
<feature type="domain" description="N-acetyltransferase" evidence="1">
    <location>
        <begin position="6"/>
        <end position="167"/>
    </location>
</feature>
<evidence type="ECO:0000259" key="1">
    <source>
        <dbReference type="PROSITE" id="PS51186"/>
    </source>
</evidence>
<evidence type="ECO:0000313" key="3">
    <source>
        <dbReference type="Proteomes" id="UP001500067"/>
    </source>
</evidence>
<sequence>MNTLHLSVREIQASDIPLITHYWLTAEPDFLLGMGVDLDKMPQEHEWHTMLTEQLATPHPHKMSWCIVWLINGVPAGHSNINKIIPGEEAYMHLHLWHTTTRQQGTGVGLVRLTLPYFFDTYGLQRLYCQPYVHNAAPNSTLRKVGFEFVRQEITTPGWLNFEQPVNLWVMTRERFLQLYDA</sequence>
<evidence type="ECO:0000313" key="2">
    <source>
        <dbReference type="EMBL" id="GAA4467222.1"/>
    </source>
</evidence>
<dbReference type="RefSeq" id="WP_345083260.1">
    <property type="nucleotide sequence ID" value="NZ_BAABFA010000015.1"/>
</dbReference>
<protein>
    <recommendedName>
        <fullName evidence="1">N-acetyltransferase domain-containing protein</fullName>
    </recommendedName>
</protein>
<dbReference type="Pfam" id="PF13302">
    <property type="entry name" value="Acetyltransf_3"/>
    <property type="match status" value="1"/>
</dbReference>
<gene>
    <name evidence="2" type="ORF">GCM10023093_22710</name>
</gene>
<dbReference type="EMBL" id="BAABFA010000015">
    <property type="protein sequence ID" value="GAA4467222.1"/>
    <property type="molecule type" value="Genomic_DNA"/>
</dbReference>
<reference evidence="3" key="1">
    <citation type="journal article" date="2019" name="Int. J. Syst. Evol. Microbiol.">
        <title>The Global Catalogue of Microorganisms (GCM) 10K type strain sequencing project: providing services to taxonomists for standard genome sequencing and annotation.</title>
        <authorList>
            <consortium name="The Broad Institute Genomics Platform"/>
            <consortium name="The Broad Institute Genome Sequencing Center for Infectious Disease"/>
            <person name="Wu L."/>
            <person name="Ma J."/>
        </authorList>
    </citation>
    <scope>NUCLEOTIDE SEQUENCE [LARGE SCALE GENOMIC DNA]</scope>
    <source>
        <strain evidence="3">JCM 32105</strain>
    </source>
</reference>
<proteinExistence type="predicted"/>
<dbReference type="InterPro" id="IPR016181">
    <property type="entry name" value="Acyl_CoA_acyltransferase"/>
</dbReference>
<dbReference type="InterPro" id="IPR000182">
    <property type="entry name" value="GNAT_dom"/>
</dbReference>
<dbReference type="PROSITE" id="PS51186">
    <property type="entry name" value="GNAT"/>
    <property type="match status" value="1"/>
</dbReference>
<comment type="caution">
    <text evidence="2">The sequence shown here is derived from an EMBL/GenBank/DDBJ whole genome shotgun (WGS) entry which is preliminary data.</text>
</comment>
<dbReference type="Proteomes" id="UP001500067">
    <property type="component" value="Unassembled WGS sequence"/>
</dbReference>
<keyword evidence="3" id="KW-1185">Reference proteome</keyword>
<dbReference type="SUPFAM" id="SSF55729">
    <property type="entry name" value="Acyl-CoA N-acyltransferases (Nat)"/>
    <property type="match status" value="1"/>
</dbReference>